<protein>
    <submittedName>
        <fullName evidence="3">Uncharacterized protein</fullName>
    </submittedName>
</protein>
<proteinExistence type="predicted"/>
<dbReference type="GO" id="GO:0008476">
    <property type="term" value="F:protein-tyrosine sulfotransferase activity"/>
    <property type="evidence" value="ECO:0007669"/>
    <property type="project" value="InterPro"/>
</dbReference>
<feature type="repeat" description="TPR" evidence="2">
    <location>
        <begin position="246"/>
        <end position="279"/>
    </location>
</feature>
<dbReference type="InterPro" id="IPR019734">
    <property type="entry name" value="TPR_rpt"/>
</dbReference>
<dbReference type="OrthoDB" id="9800698at2"/>
<keyword evidence="1" id="KW-0808">Transferase</keyword>
<dbReference type="SMART" id="SM00028">
    <property type="entry name" value="TPR"/>
    <property type="match status" value="5"/>
</dbReference>
<dbReference type="PANTHER" id="PTHR12788:SF10">
    <property type="entry name" value="PROTEIN-TYROSINE SULFOTRANSFERASE"/>
    <property type="match status" value="1"/>
</dbReference>
<evidence type="ECO:0000313" key="3">
    <source>
        <dbReference type="EMBL" id="ATQ44161.1"/>
    </source>
</evidence>
<reference evidence="3 4" key="1">
    <citation type="submission" date="2017-10" db="EMBL/GenBank/DDBJ databases">
        <title>Genome sequence of Caulobacter mirabilis FWC38.</title>
        <authorList>
            <person name="Fiebig A."/>
            <person name="Crosson S."/>
        </authorList>
    </citation>
    <scope>NUCLEOTIDE SEQUENCE [LARGE SCALE GENOMIC DNA]</scope>
    <source>
        <strain evidence="3 4">FWC 38</strain>
    </source>
</reference>
<sequence length="638" mass="70463">MDQARDVTGDRAAALANGFRLLAQAPDLAAEQADEILRAFPGDPETSLLRGLALARLGRPREAIPVLRRAAGAGAGGPAAWQALSEQLALVGDDRGVEAATAGQIRASVSEPALVEAATALFDNRLAVAEAGLRAYLRDHPTNVAAIRMLAEVGARLGRYEDAELLLSRCLELAPGFAEARYNHATVLYRLGRPDEAIAQLEPLLARAPRHPGYRNLKAAALGRIGEYEQTIALYRDVLADHPDQPKAWMSLGHALKTVGRASESVEAYRRSLALEPSLGEAWWSLANLKTWSFAPADLEAMTVQAARSDLSDEDRFHLSFALGKALEDAGRYGESWVRYAEGAKLRRAGIDYDAEAVTAHMERSKAVFTPAFFAERADWGCDAADPIFVVGLPRSGSTLIEQILASHSAVEGTMELPDVISMARRLGGRRRRADPSRYPEMLSELDAEAVRALGEEYLDRTRMQRKLGRPFFIDKMPNNFAHIGLIRLILPRAKIIDARRHPMGCCFSAFKQHFARGQGFSYDLVELGRYYADYVALMAHFDAVQPGAVQRVFYERMVEDPEGEVRRLLDYCGLPFEDGCLRFYENDRAVRTASSEQVRRPIFADAVEHWRHYESHLGPLAEALGQTLARYPQAPSD</sequence>
<dbReference type="EMBL" id="CP024201">
    <property type="protein sequence ID" value="ATQ44161.1"/>
    <property type="molecule type" value="Genomic_DNA"/>
</dbReference>
<dbReference type="InterPro" id="IPR011990">
    <property type="entry name" value="TPR-like_helical_dom_sf"/>
</dbReference>
<dbReference type="InterPro" id="IPR027417">
    <property type="entry name" value="P-loop_NTPase"/>
</dbReference>
<dbReference type="Pfam" id="PF13432">
    <property type="entry name" value="TPR_16"/>
    <property type="match status" value="2"/>
</dbReference>
<dbReference type="SUPFAM" id="SSF52540">
    <property type="entry name" value="P-loop containing nucleoside triphosphate hydrolases"/>
    <property type="match status" value="1"/>
</dbReference>
<dbReference type="AlphaFoldDB" id="A0A2D2B1N4"/>
<dbReference type="KEGG" id="cmb:CSW64_18095"/>
<dbReference type="Pfam" id="PF14559">
    <property type="entry name" value="TPR_19"/>
    <property type="match status" value="1"/>
</dbReference>
<dbReference type="Proteomes" id="UP000228945">
    <property type="component" value="Chromosome"/>
</dbReference>
<dbReference type="SUPFAM" id="SSF48452">
    <property type="entry name" value="TPR-like"/>
    <property type="match status" value="1"/>
</dbReference>
<keyword evidence="2" id="KW-0802">TPR repeat</keyword>
<evidence type="ECO:0000313" key="4">
    <source>
        <dbReference type="Proteomes" id="UP000228945"/>
    </source>
</evidence>
<dbReference type="RefSeq" id="WP_099623409.1">
    <property type="nucleotide sequence ID" value="NZ_CP024201.1"/>
</dbReference>
<dbReference type="Pfam" id="PF13469">
    <property type="entry name" value="Sulfotransfer_3"/>
    <property type="match status" value="1"/>
</dbReference>
<evidence type="ECO:0000256" key="2">
    <source>
        <dbReference type="PROSITE-ProRule" id="PRU00339"/>
    </source>
</evidence>
<organism evidence="3 4">
    <name type="scientific">Caulobacter mirabilis</name>
    <dbReference type="NCBI Taxonomy" id="69666"/>
    <lineage>
        <taxon>Bacteria</taxon>
        <taxon>Pseudomonadati</taxon>
        <taxon>Pseudomonadota</taxon>
        <taxon>Alphaproteobacteria</taxon>
        <taxon>Caulobacterales</taxon>
        <taxon>Caulobacteraceae</taxon>
        <taxon>Caulobacter</taxon>
    </lineage>
</organism>
<dbReference type="Gene3D" id="1.25.40.10">
    <property type="entry name" value="Tetratricopeptide repeat domain"/>
    <property type="match status" value="1"/>
</dbReference>
<dbReference type="PANTHER" id="PTHR12788">
    <property type="entry name" value="PROTEIN-TYROSINE SULFOTRANSFERASE 2"/>
    <property type="match status" value="1"/>
</dbReference>
<gene>
    <name evidence="3" type="ORF">CSW64_18095</name>
</gene>
<evidence type="ECO:0000256" key="1">
    <source>
        <dbReference type="ARBA" id="ARBA00022679"/>
    </source>
</evidence>
<dbReference type="InterPro" id="IPR026634">
    <property type="entry name" value="TPST-like"/>
</dbReference>
<dbReference type="PROSITE" id="PS50005">
    <property type="entry name" value="TPR"/>
    <property type="match status" value="1"/>
</dbReference>
<name>A0A2D2B1N4_9CAUL</name>
<dbReference type="Gene3D" id="3.40.50.300">
    <property type="entry name" value="P-loop containing nucleotide triphosphate hydrolases"/>
    <property type="match status" value="1"/>
</dbReference>
<keyword evidence="4" id="KW-1185">Reference proteome</keyword>
<accession>A0A2D2B1N4</accession>